<dbReference type="PANTHER" id="PTHR10953">
    <property type="entry name" value="UBIQUITIN-ACTIVATING ENZYME E1"/>
    <property type="match status" value="1"/>
</dbReference>
<evidence type="ECO:0000259" key="1">
    <source>
        <dbReference type="Pfam" id="PF00899"/>
    </source>
</evidence>
<dbReference type="Proteomes" id="UP001139646">
    <property type="component" value="Unassembled WGS sequence"/>
</dbReference>
<dbReference type="CDD" id="cd00757">
    <property type="entry name" value="ThiF_MoeB_HesA_family"/>
    <property type="match status" value="1"/>
</dbReference>
<dbReference type="InterPro" id="IPR045886">
    <property type="entry name" value="ThiF/MoeB/HesA"/>
</dbReference>
<keyword evidence="3" id="KW-1185">Reference proteome</keyword>
<dbReference type="InterPro" id="IPR035985">
    <property type="entry name" value="Ubiquitin-activating_enz"/>
</dbReference>
<dbReference type="Gene3D" id="3.40.50.720">
    <property type="entry name" value="NAD(P)-binding Rossmann-like Domain"/>
    <property type="match status" value="1"/>
</dbReference>
<reference evidence="2" key="1">
    <citation type="submission" date="2022-01" db="EMBL/GenBank/DDBJ databases">
        <title>Colwellia maritima, isolated from seawater.</title>
        <authorList>
            <person name="Kristyanto S."/>
            <person name="Jung J."/>
            <person name="Jeon C.O."/>
        </authorList>
    </citation>
    <scope>NUCLEOTIDE SEQUENCE</scope>
    <source>
        <strain evidence="2">MSW7</strain>
    </source>
</reference>
<dbReference type="PANTHER" id="PTHR10953:SF240">
    <property type="entry name" value="SULFUR CARRIER PROTEIN THIS ADENYLYLTRANSFERASE"/>
    <property type="match status" value="1"/>
</dbReference>
<dbReference type="EMBL" id="JAKKSL010000001">
    <property type="protein sequence ID" value="MCI2282977.1"/>
    <property type="molecule type" value="Genomic_DNA"/>
</dbReference>
<name>A0ABS9X1N2_9GAMM</name>
<dbReference type="Pfam" id="PF00899">
    <property type="entry name" value="ThiF"/>
    <property type="match status" value="1"/>
</dbReference>
<proteinExistence type="predicted"/>
<dbReference type="RefSeq" id="WP_242284089.1">
    <property type="nucleotide sequence ID" value="NZ_JAKKSL010000001.1"/>
</dbReference>
<organism evidence="2 3">
    <name type="scientific">Colwellia maritima</name>
    <dbReference type="NCBI Taxonomy" id="2912588"/>
    <lineage>
        <taxon>Bacteria</taxon>
        <taxon>Pseudomonadati</taxon>
        <taxon>Pseudomonadota</taxon>
        <taxon>Gammaproteobacteria</taxon>
        <taxon>Alteromonadales</taxon>
        <taxon>Colwelliaceae</taxon>
        <taxon>Colwellia</taxon>
    </lineage>
</organism>
<comment type="caution">
    <text evidence="2">The sequence shown here is derived from an EMBL/GenBank/DDBJ whole genome shotgun (WGS) entry which is preliminary data.</text>
</comment>
<sequence>MLTTQDKLKYSRQIMMDKIGEQGQTALRNAKVLIVGVGGLGNPASLYLAAAGVGTLYLADGDSVEISNLPRQIQFSEQDINQNKADTAAEKLSLQFPDTNIEAIDDMLDQELCDYYLPQVDLVLDCSDNIETRYLINQACVMHKVPLVIGAATGFDGQQLVVDPRDENCACYHCLFPASLKAPTNNCQTIGILGPVLAIIAGMQVLQAIKLLVAKDTTNDVQINQLNLFDGLSNQWQQFKMKKQANCRVCGGKN</sequence>
<accession>A0ABS9X1N2</accession>
<protein>
    <submittedName>
        <fullName evidence="2">HesA/MoeB/ThiF family protein</fullName>
    </submittedName>
</protein>
<evidence type="ECO:0000313" key="3">
    <source>
        <dbReference type="Proteomes" id="UP001139646"/>
    </source>
</evidence>
<feature type="domain" description="THIF-type NAD/FAD binding fold" evidence="1">
    <location>
        <begin position="10"/>
        <end position="249"/>
    </location>
</feature>
<gene>
    <name evidence="2" type="ORF">L3081_05670</name>
</gene>
<dbReference type="InterPro" id="IPR000594">
    <property type="entry name" value="ThiF_NAD_FAD-bd"/>
</dbReference>
<evidence type="ECO:0000313" key="2">
    <source>
        <dbReference type="EMBL" id="MCI2282977.1"/>
    </source>
</evidence>
<dbReference type="SUPFAM" id="SSF69572">
    <property type="entry name" value="Activating enzymes of the ubiquitin-like proteins"/>
    <property type="match status" value="1"/>
</dbReference>